<dbReference type="EMBL" id="JAERUA010000002">
    <property type="protein sequence ID" value="KAI1903796.1"/>
    <property type="molecule type" value="Genomic_DNA"/>
</dbReference>
<comment type="similarity">
    <text evidence="2">Belongs to the CD164 family.</text>
</comment>
<evidence type="ECO:0000313" key="12">
    <source>
        <dbReference type="Proteomes" id="UP000829720"/>
    </source>
</evidence>
<protein>
    <recommendedName>
        <fullName evidence="13">Porimin</fullName>
    </recommendedName>
</protein>
<dbReference type="InterPro" id="IPR007947">
    <property type="entry name" value="CD164_MGC24"/>
</dbReference>
<feature type="compositionally biased region" description="Low complexity" evidence="8">
    <location>
        <begin position="83"/>
        <end position="99"/>
    </location>
</feature>
<accession>A0A8T3E6C0</accession>
<keyword evidence="5 9" id="KW-1133">Transmembrane helix</keyword>
<dbReference type="OrthoDB" id="6160056at2759"/>
<evidence type="ECO:0000256" key="3">
    <source>
        <dbReference type="ARBA" id="ARBA00022692"/>
    </source>
</evidence>
<gene>
    <name evidence="11" type="ORF">AGOR_G00030900</name>
</gene>
<keyword evidence="4 10" id="KW-0732">Signal</keyword>
<evidence type="ECO:0008006" key="13">
    <source>
        <dbReference type="Google" id="ProtNLM"/>
    </source>
</evidence>
<evidence type="ECO:0000256" key="5">
    <source>
        <dbReference type="ARBA" id="ARBA00022989"/>
    </source>
</evidence>
<keyword evidence="7" id="KW-0325">Glycoprotein</keyword>
<dbReference type="AlphaFoldDB" id="A0A8T3E6C0"/>
<comment type="subcellular location">
    <subcellularLocation>
        <location evidence="1">Membrane</location>
        <topology evidence="1">Single-pass type I membrane protein</topology>
    </subcellularLocation>
</comment>
<evidence type="ECO:0000256" key="4">
    <source>
        <dbReference type="ARBA" id="ARBA00022729"/>
    </source>
</evidence>
<dbReference type="PANTHER" id="PTHR11337">
    <property type="entry name" value="MUCIN/PORIMIN"/>
    <property type="match status" value="1"/>
</dbReference>
<proteinExistence type="inferred from homology"/>
<feature type="signal peptide" evidence="10">
    <location>
        <begin position="1"/>
        <end position="26"/>
    </location>
</feature>
<evidence type="ECO:0000256" key="10">
    <source>
        <dbReference type="SAM" id="SignalP"/>
    </source>
</evidence>
<evidence type="ECO:0000256" key="8">
    <source>
        <dbReference type="SAM" id="MobiDB-lite"/>
    </source>
</evidence>
<dbReference type="GO" id="GO:0031410">
    <property type="term" value="C:cytoplasmic vesicle"/>
    <property type="evidence" value="ECO:0007669"/>
    <property type="project" value="TreeGrafter"/>
</dbReference>
<organism evidence="11 12">
    <name type="scientific">Albula goreensis</name>
    <dbReference type="NCBI Taxonomy" id="1534307"/>
    <lineage>
        <taxon>Eukaryota</taxon>
        <taxon>Metazoa</taxon>
        <taxon>Chordata</taxon>
        <taxon>Craniata</taxon>
        <taxon>Vertebrata</taxon>
        <taxon>Euteleostomi</taxon>
        <taxon>Actinopterygii</taxon>
        <taxon>Neopterygii</taxon>
        <taxon>Teleostei</taxon>
        <taxon>Albuliformes</taxon>
        <taxon>Albulidae</taxon>
        <taxon>Albula</taxon>
    </lineage>
</organism>
<evidence type="ECO:0000256" key="7">
    <source>
        <dbReference type="ARBA" id="ARBA00023180"/>
    </source>
</evidence>
<keyword evidence="6 9" id="KW-0472">Membrane</keyword>
<sequence length="167" mass="17605">MGFKALYLVAAWTLLSSCLFVSVSCACYNSSVKTEEAQNCTTFFDNATTPHTAANETTKAPATVNATTPSAAITTAVSNVTNTTETVPTTTKSALKPTTAKPPAPTATGSSNSTAVPFHRTKFDLGSFIGGMVLASILTLSVYLGYKFACSRNEIRYSTIEEHDAII</sequence>
<evidence type="ECO:0000256" key="9">
    <source>
        <dbReference type="SAM" id="Phobius"/>
    </source>
</evidence>
<dbReference type="Proteomes" id="UP000829720">
    <property type="component" value="Unassembled WGS sequence"/>
</dbReference>
<comment type="caution">
    <text evidence="11">The sequence shown here is derived from an EMBL/GenBank/DDBJ whole genome shotgun (WGS) entry which is preliminary data.</text>
</comment>
<evidence type="ECO:0000256" key="1">
    <source>
        <dbReference type="ARBA" id="ARBA00004479"/>
    </source>
</evidence>
<dbReference type="PANTHER" id="PTHR11337:SF14">
    <property type="entry name" value="PORIMIN"/>
    <property type="match status" value="1"/>
</dbReference>
<keyword evidence="12" id="KW-1185">Reference proteome</keyword>
<name>A0A8T3E6C0_9TELE</name>
<reference evidence="11" key="1">
    <citation type="submission" date="2021-01" db="EMBL/GenBank/DDBJ databases">
        <authorList>
            <person name="Zahm M."/>
            <person name="Roques C."/>
            <person name="Cabau C."/>
            <person name="Klopp C."/>
            <person name="Donnadieu C."/>
            <person name="Jouanno E."/>
            <person name="Lampietro C."/>
            <person name="Louis A."/>
            <person name="Herpin A."/>
            <person name="Echchiki A."/>
            <person name="Berthelot C."/>
            <person name="Parey E."/>
            <person name="Roest-Crollius H."/>
            <person name="Braasch I."/>
            <person name="Postlethwait J."/>
            <person name="Bobe J."/>
            <person name="Montfort J."/>
            <person name="Bouchez O."/>
            <person name="Begum T."/>
            <person name="Mejri S."/>
            <person name="Adams A."/>
            <person name="Chen W.-J."/>
            <person name="Guiguen Y."/>
        </authorList>
    </citation>
    <scope>NUCLEOTIDE SEQUENCE</scope>
    <source>
        <tissue evidence="11">Blood</tissue>
    </source>
</reference>
<keyword evidence="3 9" id="KW-0812">Transmembrane</keyword>
<dbReference type="PROSITE" id="PS51257">
    <property type="entry name" value="PROKAR_LIPOPROTEIN"/>
    <property type="match status" value="1"/>
</dbReference>
<feature type="region of interest" description="Disordered" evidence="8">
    <location>
        <begin position="83"/>
        <end position="113"/>
    </location>
</feature>
<evidence type="ECO:0000256" key="6">
    <source>
        <dbReference type="ARBA" id="ARBA00023136"/>
    </source>
</evidence>
<evidence type="ECO:0000256" key="2">
    <source>
        <dbReference type="ARBA" id="ARBA00005341"/>
    </source>
</evidence>
<dbReference type="GO" id="GO:0016020">
    <property type="term" value="C:membrane"/>
    <property type="evidence" value="ECO:0007669"/>
    <property type="project" value="UniProtKB-SubCell"/>
</dbReference>
<feature type="chain" id="PRO_5035769008" description="Porimin" evidence="10">
    <location>
        <begin position="27"/>
        <end position="167"/>
    </location>
</feature>
<evidence type="ECO:0000313" key="11">
    <source>
        <dbReference type="EMBL" id="KAI1903796.1"/>
    </source>
</evidence>
<feature type="transmembrane region" description="Helical" evidence="9">
    <location>
        <begin position="125"/>
        <end position="146"/>
    </location>
</feature>